<feature type="transmembrane region" description="Helical" evidence="1">
    <location>
        <begin position="934"/>
        <end position="958"/>
    </location>
</feature>
<sequence>MIRNFVKFAVERPILNHILMAFMLIMAVFAYQNIAKEIFPASTLDEISISGGYVGASADVLDKMAVKQIEDELKSLSEIDTIYTTIQNGLFTITADIKPGNDKQLVLSKVKDIIANIRRDLPSDMDEPIAKVVVHDYPLLLVAISGDVPKTRLLDVADDLKSRLSLIKDLSGIAIRGDADVEVLITLDQRKLDAYGLPKSALYQAISQIASIYPAGTLDGMGDHLYISTINGEKSAKALGDILLGINGKHLRLKDIASVRIGLGDPKQISHFNGKPNISLNINKTKEGNAIALSKEVKQILKTYAKKYPDITFDAYTDTSVWVKNRLNLVSSNILFGLILVFAALFLSVNARIAWVVAIGIPTSFFITLIAADAIGYSLNMLTMLGALIALGMLVDEAIVVAENIYRHLEMGKSPKEAAIDGAVEMFPAVLTATLTTVFAFLPLLIMSGKMGMFMQVLPVMISILLLSSLFEAFYFLPLHAKEFFSIGKVKKVDEEGGFWKKSIQNYQDFLKKLLMKKWRSLTMLVLFIIVATVGMAKVTKFQLFPEFDAQQIYLNGKVNINHDLKETEAYVTKIEEALLKRLNKEEVDSVTSVIGFKFNPDASFEVGDNLFQIFINLHEKAPENFFDRYINPIFSLEYDNSDMIRKRKAQQIVKEVQKEVVEKFRNIKVDNKPLYEEFNIYVQQAGIVSHDIEIGFSAEDPKKMLDALHSIEANLSKIKGVEDISDNANEGERELKLRVNSYGQQLGFTESYVVNVLRGAFLKAEYGKMFDSKGLIRIRIEDVYKKRSGAIGDFRLTTPDGEQMVRLKDICDFYYQKSFVKIFKEDGTKVRSLFARVDKHLITPTEVMDKIRPMLDAFEVSGVKVLIKGEEKENRQIKKEMGEAAVIAIFLIFITLVWMFNSMVLPLIILSTIPLSVLGALVGSKLMGIHMTLPGVMGIIGLAGVVVNDGLIMLDFVKGSRTYDEMVEKAGMRLRPIILTSVTTVLGLSSLMFFASGQALILQPMAISLGFGIAWATVLNLIYVPLMYAAIYRVRENYENKN</sequence>
<keyword evidence="1" id="KW-1133">Transmembrane helix</keyword>
<feature type="transmembrane region" description="Helical" evidence="1">
    <location>
        <begin position="353"/>
        <end position="372"/>
    </location>
</feature>
<keyword evidence="1" id="KW-0472">Membrane</keyword>
<dbReference type="PANTHER" id="PTHR32063">
    <property type="match status" value="1"/>
</dbReference>
<protein>
    <submittedName>
        <fullName evidence="2">RND multidrug efflux transporter Acriflavin resistance protein</fullName>
    </submittedName>
</protein>
<feature type="transmembrane region" description="Helical" evidence="1">
    <location>
        <begin position="14"/>
        <end position="31"/>
    </location>
</feature>
<feature type="transmembrane region" description="Helical" evidence="1">
    <location>
        <begin position="519"/>
        <end position="537"/>
    </location>
</feature>
<gene>
    <name evidence="2" type="ORF">MNB_SV-4-629</name>
</gene>
<feature type="transmembrane region" description="Helical" evidence="1">
    <location>
        <begin position="885"/>
        <end position="914"/>
    </location>
</feature>
<dbReference type="Gene3D" id="3.30.2090.10">
    <property type="entry name" value="Multidrug efflux transporter AcrB TolC docking domain, DN and DC subdomains"/>
    <property type="match status" value="2"/>
</dbReference>
<feature type="transmembrane region" description="Helical" evidence="1">
    <location>
        <begin position="384"/>
        <end position="406"/>
    </location>
</feature>
<dbReference type="PRINTS" id="PR00702">
    <property type="entry name" value="ACRIFLAVINRP"/>
</dbReference>
<reference evidence="2" key="1">
    <citation type="submission" date="2016-10" db="EMBL/GenBank/DDBJ databases">
        <authorList>
            <person name="de Groot N.N."/>
        </authorList>
    </citation>
    <scope>NUCLEOTIDE SEQUENCE</scope>
</reference>
<keyword evidence="1" id="KW-0812">Transmembrane</keyword>
<feature type="transmembrane region" description="Helical" evidence="1">
    <location>
        <begin position="327"/>
        <end position="347"/>
    </location>
</feature>
<name>A0A1W1EAU5_9ZZZZ</name>
<dbReference type="Gene3D" id="3.30.70.1430">
    <property type="entry name" value="Multidrug efflux transporter AcrB pore domain"/>
    <property type="match status" value="2"/>
</dbReference>
<dbReference type="PANTHER" id="PTHR32063:SF33">
    <property type="entry name" value="RND SUPERFAMILY EFFLUX PUMP PERMEASE COMPONENT"/>
    <property type="match status" value="1"/>
</dbReference>
<dbReference type="InterPro" id="IPR027463">
    <property type="entry name" value="AcrB_DN_DC_subdom"/>
</dbReference>
<dbReference type="Gene3D" id="3.30.70.1320">
    <property type="entry name" value="Multidrug efflux transporter AcrB pore domain like"/>
    <property type="match status" value="1"/>
</dbReference>
<evidence type="ECO:0000313" key="2">
    <source>
        <dbReference type="EMBL" id="SFV91075.1"/>
    </source>
</evidence>
<dbReference type="SUPFAM" id="SSF82714">
    <property type="entry name" value="Multidrug efflux transporter AcrB TolC docking domain, DN and DC subdomains"/>
    <property type="match status" value="1"/>
</dbReference>
<dbReference type="SUPFAM" id="SSF82693">
    <property type="entry name" value="Multidrug efflux transporter AcrB pore domain, PN1, PN2, PC1 and PC2 subdomains"/>
    <property type="match status" value="2"/>
</dbReference>
<feature type="transmembrane region" description="Helical" evidence="1">
    <location>
        <begin position="978"/>
        <end position="1002"/>
    </location>
</feature>
<dbReference type="GO" id="GO:0042910">
    <property type="term" value="F:xenobiotic transmembrane transporter activity"/>
    <property type="evidence" value="ECO:0007669"/>
    <property type="project" value="TreeGrafter"/>
</dbReference>
<dbReference type="Pfam" id="PF00873">
    <property type="entry name" value="ACR_tran"/>
    <property type="match status" value="1"/>
</dbReference>
<accession>A0A1W1EAU5</accession>
<feature type="transmembrane region" description="Helical" evidence="1">
    <location>
        <begin position="426"/>
        <end position="445"/>
    </location>
</feature>
<feature type="transmembrane region" description="Helical" evidence="1">
    <location>
        <begin position="1008"/>
        <end position="1032"/>
    </location>
</feature>
<proteinExistence type="predicted"/>
<dbReference type="GO" id="GO:0005886">
    <property type="term" value="C:plasma membrane"/>
    <property type="evidence" value="ECO:0007669"/>
    <property type="project" value="TreeGrafter"/>
</dbReference>
<evidence type="ECO:0000256" key="1">
    <source>
        <dbReference type="SAM" id="Phobius"/>
    </source>
</evidence>
<dbReference type="EMBL" id="FPIB01000027">
    <property type="protein sequence ID" value="SFV91075.1"/>
    <property type="molecule type" value="Genomic_DNA"/>
</dbReference>
<dbReference type="InterPro" id="IPR001036">
    <property type="entry name" value="Acrflvin-R"/>
</dbReference>
<dbReference type="SUPFAM" id="SSF82866">
    <property type="entry name" value="Multidrug efflux transporter AcrB transmembrane domain"/>
    <property type="match status" value="2"/>
</dbReference>
<organism evidence="2">
    <name type="scientific">hydrothermal vent metagenome</name>
    <dbReference type="NCBI Taxonomy" id="652676"/>
    <lineage>
        <taxon>unclassified sequences</taxon>
        <taxon>metagenomes</taxon>
        <taxon>ecological metagenomes</taxon>
    </lineage>
</organism>
<dbReference type="AlphaFoldDB" id="A0A1W1EAU5"/>
<feature type="transmembrane region" description="Helical" evidence="1">
    <location>
        <begin position="457"/>
        <end position="477"/>
    </location>
</feature>
<dbReference type="Gene3D" id="1.20.1640.10">
    <property type="entry name" value="Multidrug efflux transporter AcrB transmembrane domain"/>
    <property type="match status" value="2"/>
</dbReference>
<dbReference type="Gene3D" id="3.30.70.1440">
    <property type="entry name" value="Multidrug efflux transporter AcrB pore domain"/>
    <property type="match status" value="1"/>
</dbReference>